<evidence type="ECO:0000256" key="7">
    <source>
        <dbReference type="ARBA" id="ARBA00023056"/>
    </source>
</evidence>
<dbReference type="GO" id="GO:0005978">
    <property type="term" value="P:glycogen biosynthetic process"/>
    <property type="evidence" value="ECO:0007669"/>
    <property type="project" value="UniProtKB-UniRule"/>
</dbReference>
<evidence type="ECO:0000256" key="3">
    <source>
        <dbReference type="ARBA" id="ARBA00022679"/>
    </source>
</evidence>
<evidence type="ECO:0000256" key="2">
    <source>
        <dbReference type="ARBA" id="ARBA00022600"/>
    </source>
</evidence>
<dbReference type="CDD" id="cd02508">
    <property type="entry name" value="ADP_Glucose_PP"/>
    <property type="match status" value="1"/>
</dbReference>
<dbReference type="InterPro" id="IPR011004">
    <property type="entry name" value="Trimer_LpxA-like_sf"/>
</dbReference>
<dbReference type="SUPFAM" id="SSF51161">
    <property type="entry name" value="Trimeric LpxA-like enzymes"/>
    <property type="match status" value="1"/>
</dbReference>
<feature type="domain" description="Nucleotidyl transferase" evidence="10">
    <location>
        <begin position="8"/>
        <end position="263"/>
    </location>
</feature>
<evidence type="ECO:0000256" key="1">
    <source>
        <dbReference type="ARBA" id="ARBA00010443"/>
    </source>
</evidence>
<dbReference type="PANTHER" id="PTHR43523">
    <property type="entry name" value="GLUCOSE-1-PHOSPHATE ADENYLYLTRANSFERASE-RELATED"/>
    <property type="match status" value="1"/>
</dbReference>
<comment type="pathway">
    <text evidence="9">Glycan biosynthesis; glycogen biosynthesis.</text>
</comment>
<keyword evidence="4 9" id="KW-0548">Nucleotidyltransferase</keyword>
<protein>
    <recommendedName>
        <fullName evidence="9">Glucose-1-phosphate adenylyltransferase</fullName>
        <ecNumber evidence="9">2.7.7.27</ecNumber>
    </recommendedName>
    <alternativeName>
        <fullName evidence="9">ADP-glucose pyrophosphorylase</fullName>
        <shortName evidence="9">ADPGlc PPase</shortName>
    </alternativeName>
    <alternativeName>
        <fullName evidence="9">ADP-glucose synthase</fullName>
    </alternativeName>
</protein>
<dbReference type="EMBL" id="DTHG01000001">
    <property type="protein sequence ID" value="HGW90925.1"/>
    <property type="molecule type" value="Genomic_DNA"/>
</dbReference>
<gene>
    <name evidence="9" type="primary">glgC</name>
    <name evidence="12" type="ORF">ENV67_00075</name>
</gene>
<evidence type="ECO:0000256" key="8">
    <source>
        <dbReference type="ARBA" id="ARBA00023277"/>
    </source>
</evidence>
<accession>A0A7C4YEM7</accession>
<proteinExistence type="inferred from homology"/>
<dbReference type="UniPathway" id="UPA00164"/>
<name>A0A7C4YEM7_UNCW3</name>
<feature type="binding site" evidence="9">
    <location>
        <position position="98"/>
    </location>
    <ligand>
        <name>alpha-D-glucose 1-phosphate</name>
        <dbReference type="ChEBI" id="CHEBI:58601"/>
    </ligand>
</feature>
<dbReference type="InterPro" id="IPR011831">
    <property type="entry name" value="ADP-Glc_PPase"/>
</dbReference>
<comment type="catalytic activity">
    <reaction evidence="9">
        <text>alpha-D-glucose 1-phosphate + ATP + H(+) = ADP-alpha-D-glucose + diphosphate</text>
        <dbReference type="Rhea" id="RHEA:12120"/>
        <dbReference type="ChEBI" id="CHEBI:15378"/>
        <dbReference type="ChEBI" id="CHEBI:30616"/>
        <dbReference type="ChEBI" id="CHEBI:33019"/>
        <dbReference type="ChEBI" id="CHEBI:57498"/>
        <dbReference type="ChEBI" id="CHEBI:58601"/>
        <dbReference type="EC" id="2.7.7.27"/>
    </reaction>
</comment>
<dbReference type="EC" id="2.7.7.27" evidence="9"/>
<dbReference type="InterPro" id="IPR056818">
    <property type="entry name" value="GlmU/GlgC-like_hexapep"/>
</dbReference>
<comment type="function">
    <text evidence="9">Involved in the biosynthesis of ADP-glucose, a building block required for the elongation reactions to produce glycogen. Catalyzes the reaction between ATP and alpha-D-glucose 1-phosphate (G1P) to produce pyrophosphate and ADP-Glc.</text>
</comment>
<dbReference type="AlphaFoldDB" id="A0A7C4YEM7"/>
<dbReference type="PANTHER" id="PTHR43523:SF2">
    <property type="entry name" value="GLUCOSE-1-PHOSPHATE ADENYLYLTRANSFERASE"/>
    <property type="match status" value="1"/>
</dbReference>
<comment type="caution">
    <text evidence="9">Lacks conserved residue(s) required for the propagation of feature annotation.</text>
</comment>
<dbReference type="Pfam" id="PF24894">
    <property type="entry name" value="Hexapep_GlmU"/>
    <property type="match status" value="1"/>
</dbReference>
<feature type="domain" description="Glucose-1-phosphate adenylyltransferase/Bifunctional protein GlmU-like C-terminal hexapeptide" evidence="11">
    <location>
        <begin position="296"/>
        <end position="362"/>
    </location>
</feature>
<dbReference type="GO" id="GO:0005524">
    <property type="term" value="F:ATP binding"/>
    <property type="evidence" value="ECO:0007669"/>
    <property type="project" value="UniProtKB-KW"/>
</dbReference>
<evidence type="ECO:0000256" key="4">
    <source>
        <dbReference type="ARBA" id="ARBA00022695"/>
    </source>
</evidence>
<dbReference type="InterPro" id="IPR023049">
    <property type="entry name" value="GlgC_bac"/>
</dbReference>
<feature type="site" description="Could play a key role in the communication between the regulatory and the substrate sites" evidence="9">
    <location>
        <position position="97"/>
    </location>
</feature>
<dbReference type="Gene3D" id="3.90.550.10">
    <property type="entry name" value="Spore Coat Polysaccharide Biosynthesis Protein SpsA, Chain A"/>
    <property type="match status" value="1"/>
</dbReference>
<feature type="binding site" evidence="9">
    <location>
        <begin position="178"/>
        <end position="179"/>
    </location>
    <ligand>
        <name>alpha-D-glucose 1-phosphate</name>
        <dbReference type="ChEBI" id="CHEBI:58601"/>
    </ligand>
</feature>
<keyword evidence="6 9" id="KW-0067">ATP-binding</keyword>
<evidence type="ECO:0000256" key="5">
    <source>
        <dbReference type="ARBA" id="ARBA00022741"/>
    </source>
</evidence>
<dbReference type="CDD" id="cd04651">
    <property type="entry name" value="LbH_G1P_AT_C"/>
    <property type="match status" value="1"/>
</dbReference>
<keyword evidence="3 9" id="KW-0808">Transferase</keyword>
<comment type="caution">
    <text evidence="12">The sequence shown here is derived from an EMBL/GenBank/DDBJ whole genome shotgun (WGS) entry which is preliminary data.</text>
</comment>
<dbReference type="SUPFAM" id="SSF53448">
    <property type="entry name" value="Nucleotide-diphospho-sugar transferases"/>
    <property type="match status" value="1"/>
</dbReference>
<dbReference type="Pfam" id="PF00483">
    <property type="entry name" value="NTP_transferase"/>
    <property type="match status" value="1"/>
</dbReference>
<dbReference type="HAMAP" id="MF_00624">
    <property type="entry name" value="GlgC"/>
    <property type="match status" value="1"/>
</dbReference>
<evidence type="ECO:0000259" key="10">
    <source>
        <dbReference type="Pfam" id="PF00483"/>
    </source>
</evidence>
<dbReference type="InterPro" id="IPR005835">
    <property type="entry name" value="NTP_transferase_dom"/>
</dbReference>
<organism evidence="12">
    <name type="scientific">candidate division WOR-3 bacterium</name>
    <dbReference type="NCBI Taxonomy" id="2052148"/>
    <lineage>
        <taxon>Bacteria</taxon>
        <taxon>Bacteria division WOR-3</taxon>
    </lineage>
</organism>
<keyword evidence="7 9" id="KW-0320">Glycogen biosynthesis</keyword>
<comment type="subunit">
    <text evidence="9">Homotetramer.</text>
</comment>
<evidence type="ECO:0000313" key="12">
    <source>
        <dbReference type="EMBL" id="HGW90925.1"/>
    </source>
</evidence>
<reference evidence="12" key="1">
    <citation type="journal article" date="2020" name="mSystems">
        <title>Genome- and Community-Level Interaction Insights into Carbon Utilization and Element Cycling Functions of Hydrothermarchaeota in Hydrothermal Sediment.</title>
        <authorList>
            <person name="Zhou Z."/>
            <person name="Liu Y."/>
            <person name="Xu W."/>
            <person name="Pan J."/>
            <person name="Luo Z.H."/>
            <person name="Li M."/>
        </authorList>
    </citation>
    <scope>NUCLEOTIDE SEQUENCE [LARGE SCALE GENOMIC DNA]</scope>
    <source>
        <strain evidence="12">SpSt-780</strain>
    </source>
</reference>
<sequence>MMKNILTFILAGGKGVRLYPLTKNRAKPAVPFMGVYRIIDFVLSNAVNTGLRKIVLLTQYLSLSLDRHIRQGWDLFKYDVDGYLYPLPAQQRYGERWYEGTADAVYQNIYTLQMERPEHLLILSGDHIYKMDYKFLIEQHIKKDADFTLVALLYPRSESSRFGTLEINRENRVTAFIEKPSNPPPYKKDERFSLVNAGIYIAKTETIVKVLIEDAKNNYSSHDFGKDVIPKMISEGYKIYAYVFDGYWKDIGTLDSYFETNFDFLNDEEKPINLKDPDFPIRTYFPPLPPAHIKKGSDVLNSYIANGSEINGARVINSIISPLVKIEKNASVENSIIFERCVIGEGVRLKNIIIDKDNFIKEVDICENWKKYGLDLTEKNRVVVAKGWFKNA</sequence>
<dbReference type="Gene3D" id="2.160.10.10">
    <property type="entry name" value="Hexapeptide repeat proteins"/>
    <property type="match status" value="1"/>
</dbReference>
<feature type="site" description="Could play a key role in the communication between the regulatory and the substrate sites" evidence="9">
    <location>
        <position position="59"/>
    </location>
</feature>
<evidence type="ECO:0000256" key="6">
    <source>
        <dbReference type="ARBA" id="ARBA00022840"/>
    </source>
</evidence>
<dbReference type="InterPro" id="IPR029044">
    <property type="entry name" value="Nucleotide-diphossugar_trans"/>
</dbReference>
<evidence type="ECO:0000256" key="9">
    <source>
        <dbReference type="HAMAP-Rule" id="MF_00624"/>
    </source>
</evidence>
<comment type="similarity">
    <text evidence="1 9">Belongs to the bacterial/plant glucose-1-phosphate adenylyltransferase family.</text>
</comment>
<feature type="binding site" evidence="9">
    <location>
        <position position="163"/>
    </location>
    <ligand>
        <name>alpha-D-glucose 1-phosphate</name>
        <dbReference type="ChEBI" id="CHEBI:58601"/>
    </ligand>
</feature>
<dbReference type="PROSITE" id="PS00809">
    <property type="entry name" value="ADP_GLC_PYROPHOSPH_2"/>
    <property type="match status" value="1"/>
</dbReference>
<keyword evidence="5 9" id="KW-0547">Nucleotide-binding</keyword>
<keyword evidence="8 9" id="KW-0119">Carbohydrate metabolism</keyword>
<keyword evidence="2 9" id="KW-0321">Glycogen metabolism</keyword>
<dbReference type="InterPro" id="IPR005836">
    <property type="entry name" value="ADP_Glu_pyroP_CS"/>
</dbReference>
<evidence type="ECO:0000259" key="11">
    <source>
        <dbReference type="Pfam" id="PF24894"/>
    </source>
</evidence>
<dbReference type="GO" id="GO:0008878">
    <property type="term" value="F:glucose-1-phosphate adenylyltransferase activity"/>
    <property type="evidence" value="ECO:0007669"/>
    <property type="project" value="UniProtKB-UniRule"/>
</dbReference>